<comment type="caution">
    <text evidence="2">The sequence shown here is derived from an EMBL/GenBank/DDBJ whole genome shotgun (WGS) entry which is preliminary data.</text>
</comment>
<reference evidence="2 3" key="1">
    <citation type="journal article" date="2015" name="Genome Announc.">
        <title>Expanding the biotechnology potential of lactobacilli through comparative genomics of 213 strains and associated genera.</title>
        <authorList>
            <person name="Sun Z."/>
            <person name="Harris H.M."/>
            <person name="McCann A."/>
            <person name="Guo C."/>
            <person name="Argimon S."/>
            <person name="Zhang W."/>
            <person name="Yang X."/>
            <person name="Jeffery I.B."/>
            <person name="Cooney J.C."/>
            <person name="Kagawa T.F."/>
            <person name="Liu W."/>
            <person name="Song Y."/>
            <person name="Salvetti E."/>
            <person name="Wrobel A."/>
            <person name="Rasinkangas P."/>
            <person name="Parkhill J."/>
            <person name="Rea M.C."/>
            <person name="O'Sullivan O."/>
            <person name="Ritari J."/>
            <person name="Douillard F.P."/>
            <person name="Paul Ross R."/>
            <person name="Yang R."/>
            <person name="Briner A.E."/>
            <person name="Felis G.E."/>
            <person name="de Vos W.M."/>
            <person name="Barrangou R."/>
            <person name="Klaenhammer T.R."/>
            <person name="Caufield P.W."/>
            <person name="Cui Y."/>
            <person name="Zhang H."/>
            <person name="O'Toole P.W."/>
        </authorList>
    </citation>
    <scope>NUCLEOTIDE SEQUENCE [LARGE SCALE GENOMIC DNA]</scope>
    <source>
        <strain evidence="2 3">DSM 15354</strain>
    </source>
</reference>
<evidence type="ECO:0000259" key="1">
    <source>
        <dbReference type="PROSITE" id="PS50943"/>
    </source>
</evidence>
<keyword evidence="3" id="KW-1185">Reference proteome</keyword>
<accession>A0A0R1RZP8</accession>
<dbReference type="eggNOG" id="COG1396">
    <property type="taxonomic scope" value="Bacteria"/>
</dbReference>
<gene>
    <name evidence="2" type="ORF">FC23_GL000464</name>
</gene>
<evidence type="ECO:0000313" key="3">
    <source>
        <dbReference type="Proteomes" id="UP000051931"/>
    </source>
</evidence>
<dbReference type="InterPro" id="IPR011990">
    <property type="entry name" value="TPR-like_helical_dom_sf"/>
</dbReference>
<protein>
    <submittedName>
        <fullName evidence="2">Transcriptional regulator, xre family</fullName>
    </submittedName>
</protein>
<proteinExistence type="predicted"/>
<organism evidence="2 3">
    <name type="scientific">Lactobacillus psittaci DSM 15354</name>
    <dbReference type="NCBI Taxonomy" id="1122152"/>
    <lineage>
        <taxon>Bacteria</taxon>
        <taxon>Bacillati</taxon>
        <taxon>Bacillota</taxon>
        <taxon>Bacilli</taxon>
        <taxon>Lactobacillales</taxon>
        <taxon>Lactobacillaceae</taxon>
        <taxon>Lactobacillus</taxon>
    </lineage>
</organism>
<dbReference type="EMBL" id="AZFB01000018">
    <property type="protein sequence ID" value="KRL61806.1"/>
    <property type="molecule type" value="Genomic_DNA"/>
</dbReference>
<dbReference type="Gene3D" id="1.25.40.10">
    <property type="entry name" value="Tetratricopeptide repeat domain"/>
    <property type="match status" value="1"/>
</dbReference>
<sequence length="252" mass="28836">MSKFENNGLVPSFKILNQLCERMNISISDLMISDEDEGITDKLIDASFSLVSFDYDTLSSSLNKIKKAQLKKDNDKNLYNYLKGQLALHKDNEPMTALYHFNSILTSINLDKDSLYRLLALNGCSEVYASQDEIDKAKHYYDQIQEAILTLKIKRTDQAILVLSILCTAGEFYGKQQLYKQSDRLLKAAYNICAKRHMVYYLARVTYRLAQNLKEQNGNSKKIKTYLEDTVAFGRLNGNIALVEKAQKELDL</sequence>
<dbReference type="InterPro" id="IPR001387">
    <property type="entry name" value="Cro/C1-type_HTH"/>
</dbReference>
<name>A0A0R1RZP8_9LACO</name>
<dbReference type="Proteomes" id="UP000051931">
    <property type="component" value="Unassembled WGS sequence"/>
</dbReference>
<dbReference type="STRING" id="1122152.GCA_000425905_01051"/>
<dbReference type="PATRIC" id="fig|1122152.4.peg.472"/>
<dbReference type="AlphaFoldDB" id="A0A0R1RZP8"/>
<dbReference type="PROSITE" id="PS50943">
    <property type="entry name" value="HTH_CROC1"/>
    <property type="match status" value="1"/>
</dbReference>
<evidence type="ECO:0000313" key="2">
    <source>
        <dbReference type="EMBL" id="KRL61806.1"/>
    </source>
</evidence>
<feature type="domain" description="HTH cro/C1-type" evidence="1">
    <location>
        <begin position="2"/>
        <end position="30"/>
    </location>
</feature>